<dbReference type="Gene3D" id="3.90.550.10">
    <property type="entry name" value="Spore Coat Polysaccharide Biosynthesis Protein SpsA, Chain A"/>
    <property type="match status" value="1"/>
</dbReference>
<keyword evidence="2" id="KW-0808">Transferase</keyword>
<evidence type="ECO:0000313" key="3">
    <source>
        <dbReference type="Proteomes" id="UP000008366"/>
    </source>
</evidence>
<dbReference type="SUPFAM" id="SSF53448">
    <property type="entry name" value="Nucleotide-diphospho-sugar transferases"/>
    <property type="match status" value="1"/>
</dbReference>
<dbReference type="STRING" id="1184609.KILIM_002_00160"/>
<dbReference type="PANTHER" id="PTHR43685:SF11">
    <property type="entry name" value="GLYCOSYLTRANSFERASE TAGX-RELATED"/>
    <property type="match status" value="1"/>
</dbReference>
<dbReference type="InterPro" id="IPR001173">
    <property type="entry name" value="Glyco_trans_2-like"/>
</dbReference>
<accession>K6X5H8</accession>
<dbReference type="AlphaFoldDB" id="K6X5H8"/>
<comment type="caution">
    <text evidence="2">The sequence shown here is derived from an EMBL/GenBank/DDBJ whole genome shotgun (WGS) entry which is preliminary data.</text>
</comment>
<dbReference type="InterPro" id="IPR050834">
    <property type="entry name" value="Glycosyltransf_2"/>
</dbReference>
<dbReference type="eggNOG" id="COG1215">
    <property type="taxonomic scope" value="Bacteria"/>
</dbReference>
<feature type="domain" description="Glycosyltransferase 2-like" evidence="1">
    <location>
        <begin position="5"/>
        <end position="172"/>
    </location>
</feature>
<gene>
    <name evidence="2" type="ORF">KILIM_002_00160</name>
</gene>
<sequence length="287" mass="31703">MVAVSVCMPVYQGEPHLRAALDSVFEQRGVDFELVVVDNASTDGTAQILASYDDPRLRVVRQAETVPLTANFAAAVAASRGDLVKVLCADDLLLPGALASQAQLLSQHRDISLVASRRVLIDDHDARIGPVGLRGFLGRHSGRRVARRFARWGINPIGEPACVMFRRADYDAVGGWGADLAYPSDMITWLRLLRRGDLLGQNEALAAFRIGHAAHSQRNEKRNEKENRELMRRTIGDPAWGLATRDRLISKVASPVAWWAWGVRRRIMFRLPQGARRAGAKSTTPAR</sequence>
<dbReference type="Pfam" id="PF00535">
    <property type="entry name" value="Glycos_transf_2"/>
    <property type="match status" value="1"/>
</dbReference>
<proteinExistence type="predicted"/>
<keyword evidence="3" id="KW-1185">Reference proteome</keyword>
<reference evidence="2 3" key="1">
    <citation type="submission" date="2012-08" db="EMBL/GenBank/DDBJ databases">
        <title>Whole genome shotgun sequence of Kineosphaera limosa NBRC 100340.</title>
        <authorList>
            <person name="Yoshida I."/>
            <person name="Isaki S."/>
            <person name="Hosoyama A."/>
            <person name="Tsuchikane K."/>
            <person name="Katsumata H."/>
            <person name="Ando Y."/>
            <person name="Ohji S."/>
            <person name="Hamada M."/>
            <person name="Tamura T."/>
            <person name="Yamazoe A."/>
            <person name="Yamazaki S."/>
            <person name="Fujita N."/>
        </authorList>
    </citation>
    <scope>NUCLEOTIDE SEQUENCE [LARGE SCALE GENOMIC DNA]</scope>
    <source>
        <strain evidence="2 3">NBRC 100340</strain>
    </source>
</reference>
<dbReference type="Proteomes" id="UP000008366">
    <property type="component" value="Unassembled WGS sequence"/>
</dbReference>
<dbReference type="GO" id="GO:0016740">
    <property type="term" value="F:transferase activity"/>
    <property type="evidence" value="ECO:0007669"/>
    <property type="project" value="UniProtKB-KW"/>
</dbReference>
<dbReference type="InterPro" id="IPR029044">
    <property type="entry name" value="Nucleotide-diphossugar_trans"/>
</dbReference>
<dbReference type="EMBL" id="BAHD01000002">
    <property type="protein sequence ID" value="GAB94059.1"/>
    <property type="molecule type" value="Genomic_DNA"/>
</dbReference>
<name>K6X5H8_9MICO</name>
<protein>
    <submittedName>
        <fullName evidence="2">Putative glycosyltransferase</fullName>
    </submittedName>
</protein>
<organism evidence="2 3">
    <name type="scientific">Kineosphaera limosa NBRC 100340</name>
    <dbReference type="NCBI Taxonomy" id="1184609"/>
    <lineage>
        <taxon>Bacteria</taxon>
        <taxon>Bacillati</taxon>
        <taxon>Actinomycetota</taxon>
        <taxon>Actinomycetes</taxon>
        <taxon>Micrococcales</taxon>
        <taxon>Dermatophilaceae</taxon>
        <taxon>Kineosphaera</taxon>
    </lineage>
</organism>
<evidence type="ECO:0000313" key="2">
    <source>
        <dbReference type="EMBL" id="GAB94059.1"/>
    </source>
</evidence>
<evidence type="ECO:0000259" key="1">
    <source>
        <dbReference type="Pfam" id="PF00535"/>
    </source>
</evidence>
<dbReference type="PANTHER" id="PTHR43685">
    <property type="entry name" value="GLYCOSYLTRANSFERASE"/>
    <property type="match status" value="1"/>
</dbReference>